<reference evidence="14 15" key="1">
    <citation type="journal article" date="2024" name="G3 (Bethesda)">
        <title>Genome assembly of Hibiscus sabdariffa L. provides insights into metabolisms of medicinal natural products.</title>
        <authorList>
            <person name="Kim T."/>
        </authorList>
    </citation>
    <scope>NUCLEOTIDE SEQUENCE [LARGE SCALE GENOMIC DNA]</scope>
    <source>
        <strain evidence="14">TK-2024</strain>
        <tissue evidence="14">Old leaves</tissue>
    </source>
</reference>
<evidence type="ECO:0000256" key="9">
    <source>
        <dbReference type="ARBA" id="ARBA00023011"/>
    </source>
</evidence>
<comment type="cofactor">
    <cofactor evidence="1">
        <name>Mg(2+)</name>
        <dbReference type="ChEBI" id="CHEBI:18420"/>
    </cofactor>
</comment>
<comment type="function">
    <text evidence="12">Catalyzes the sequential condensation of isopentenyl pyrophosphate with the allylic pyrophosphates, dimethylallyl pyrophosphate, and then with the resultant geranylpyrophosphate to the ultimate product farnesyl pyrophosphate.</text>
</comment>
<keyword evidence="8" id="KW-0752">Steroid biosynthesis</keyword>
<evidence type="ECO:0000256" key="2">
    <source>
        <dbReference type="ARBA" id="ARBA00006706"/>
    </source>
</evidence>
<keyword evidence="7" id="KW-0460">Magnesium</keyword>
<comment type="similarity">
    <text evidence="2 13">Belongs to the FPP/GGPP synthase family.</text>
</comment>
<keyword evidence="3" id="KW-0153">Cholesterol metabolism</keyword>
<keyword evidence="10" id="KW-1207">Sterol metabolism</keyword>
<evidence type="ECO:0000313" key="14">
    <source>
        <dbReference type="EMBL" id="KAK8497619.1"/>
    </source>
</evidence>
<evidence type="ECO:0000256" key="11">
    <source>
        <dbReference type="ARBA" id="ARBA00023221"/>
    </source>
</evidence>
<evidence type="ECO:0000256" key="6">
    <source>
        <dbReference type="ARBA" id="ARBA00022778"/>
    </source>
</evidence>
<organism evidence="14 15">
    <name type="scientific">Hibiscus sabdariffa</name>
    <name type="common">roselle</name>
    <dbReference type="NCBI Taxonomy" id="183260"/>
    <lineage>
        <taxon>Eukaryota</taxon>
        <taxon>Viridiplantae</taxon>
        <taxon>Streptophyta</taxon>
        <taxon>Embryophyta</taxon>
        <taxon>Tracheophyta</taxon>
        <taxon>Spermatophyta</taxon>
        <taxon>Magnoliopsida</taxon>
        <taxon>eudicotyledons</taxon>
        <taxon>Gunneridae</taxon>
        <taxon>Pentapetalae</taxon>
        <taxon>rosids</taxon>
        <taxon>malvids</taxon>
        <taxon>Malvales</taxon>
        <taxon>Malvaceae</taxon>
        <taxon>Malvoideae</taxon>
        <taxon>Hibiscus</taxon>
    </lineage>
</organism>
<keyword evidence="4 13" id="KW-0808">Transferase</keyword>
<accession>A0ABR2AU77</accession>
<keyword evidence="6" id="KW-0152">Cholesterol biosynthesis</keyword>
<evidence type="ECO:0000313" key="15">
    <source>
        <dbReference type="Proteomes" id="UP001472677"/>
    </source>
</evidence>
<dbReference type="CDD" id="cd00867">
    <property type="entry name" value="Trans_IPPS"/>
    <property type="match status" value="1"/>
</dbReference>
<name>A0ABR2AU77_9ROSI</name>
<proteinExistence type="inferred from homology"/>
<gene>
    <name evidence="14" type="ORF">V6N12_042807</name>
</gene>
<keyword evidence="8" id="KW-0444">Lipid biosynthesis</keyword>
<comment type="caution">
    <text evidence="14">The sequence shown here is derived from an EMBL/GenBank/DDBJ whole genome shotgun (WGS) entry which is preliminary data.</text>
</comment>
<dbReference type="InterPro" id="IPR000092">
    <property type="entry name" value="Polyprenyl_synt"/>
</dbReference>
<dbReference type="Gene3D" id="1.10.600.10">
    <property type="entry name" value="Farnesyl Diphosphate Synthase"/>
    <property type="match status" value="2"/>
</dbReference>
<evidence type="ECO:0000256" key="5">
    <source>
        <dbReference type="ARBA" id="ARBA00022723"/>
    </source>
</evidence>
<evidence type="ECO:0008006" key="16">
    <source>
        <dbReference type="Google" id="ProtNLM"/>
    </source>
</evidence>
<keyword evidence="15" id="KW-1185">Reference proteome</keyword>
<evidence type="ECO:0000256" key="3">
    <source>
        <dbReference type="ARBA" id="ARBA00022548"/>
    </source>
</evidence>
<evidence type="ECO:0000256" key="13">
    <source>
        <dbReference type="RuleBase" id="RU004466"/>
    </source>
</evidence>
<dbReference type="EMBL" id="JBBPBM010000302">
    <property type="protein sequence ID" value="KAK8497619.1"/>
    <property type="molecule type" value="Genomic_DNA"/>
</dbReference>
<evidence type="ECO:0000256" key="7">
    <source>
        <dbReference type="ARBA" id="ARBA00022842"/>
    </source>
</evidence>
<keyword evidence="9" id="KW-0756">Sterol biosynthesis</keyword>
<dbReference type="SUPFAM" id="SSF48576">
    <property type="entry name" value="Terpenoid synthases"/>
    <property type="match status" value="1"/>
</dbReference>
<evidence type="ECO:0000256" key="1">
    <source>
        <dbReference type="ARBA" id="ARBA00001946"/>
    </source>
</evidence>
<sequence length="290" mass="33443">MLDYNVRRGKMNRGLSVIDVFKSLKEGNELSNDEVFLACALGWCIEWVRFKHIFSFMMISWINLILAEVDHAGSGFQRILKKHFRGKPYYTDLLDLFNEVEFQTASGQMIDLITTLEGEKDLSKYSLSTYRRIVEYKAAYYSFYLPVASAMLMAGENLVNHTDMKNVLVEMAIYHQVKDDFLDCFGDPEVTGKIGTDIEDFKCSWLVVKALERADDSQKKLLYENYGKADRACIAKVKELYKTLDIQGAFAEFERENYEKITKQVEAHRCKAVQAIWRRYTGGSRGGDLI</sequence>
<dbReference type="Pfam" id="PF00348">
    <property type="entry name" value="polyprenyl_synt"/>
    <property type="match status" value="1"/>
</dbReference>
<evidence type="ECO:0000256" key="8">
    <source>
        <dbReference type="ARBA" id="ARBA00022955"/>
    </source>
</evidence>
<dbReference type="PANTHER" id="PTHR11525">
    <property type="entry name" value="FARNESYL-PYROPHOSPHATE SYNTHETASE"/>
    <property type="match status" value="1"/>
</dbReference>
<dbReference type="PANTHER" id="PTHR11525:SF13">
    <property type="entry name" value="FARNESYL PYROPHOSPHATE SYNTHASE 2-LIKE ISOFORM X1"/>
    <property type="match status" value="1"/>
</dbReference>
<keyword evidence="11" id="KW-0753">Steroid metabolism</keyword>
<protein>
    <recommendedName>
        <fullName evidence="16">Farnesyl pyrophosphate synthase</fullName>
    </recommendedName>
</protein>
<evidence type="ECO:0000256" key="10">
    <source>
        <dbReference type="ARBA" id="ARBA00023166"/>
    </source>
</evidence>
<keyword evidence="8" id="KW-0443">Lipid metabolism</keyword>
<evidence type="ECO:0000256" key="12">
    <source>
        <dbReference type="ARBA" id="ARBA00046091"/>
    </source>
</evidence>
<dbReference type="InterPro" id="IPR039702">
    <property type="entry name" value="FPS1-like"/>
</dbReference>
<dbReference type="InterPro" id="IPR008949">
    <property type="entry name" value="Isoprenoid_synthase_dom_sf"/>
</dbReference>
<keyword evidence="5" id="KW-0479">Metal-binding</keyword>
<evidence type="ECO:0000256" key="4">
    <source>
        <dbReference type="ARBA" id="ARBA00022679"/>
    </source>
</evidence>
<dbReference type="Proteomes" id="UP001472677">
    <property type="component" value="Unassembled WGS sequence"/>
</dbReference>